<evidence type="ECO:0000256" key="2">
    <source>
        <dbReference type="ARBA" id="ARBA00004496"/>
    </source>
</evidence>
<dbReference type="InterPro" id="IPR036047">
    <property type="entry name" value="F-box-like_dom_sf"/>
</dbReference>
<gene>
    <name evidence="13" type="ORF">H5410_011809</name>
</gene>
<reference evidence="13 14" key="1">
    <citation type="submission" date="2020-09" db="EMBL/GenBank/DDBJ databases">
        <title>De no assembly of potato wild relative species, Solanum commersonii.</title>
        <authorList>
            <person name="Cho K."/>
        </authorList>
    </citation>
    <scope>NUCLEOTIDE SEQUENCE [LARGE SCALE GENOMIC DNA]</scope>
    <source>
        <strain evidence="13">LZ3.2</strain>
        <tissue evidence="13">Leaf</tissue>
    </source>
</reference>
<dbReference type="GO" id="GO:0006397">
    <property type="term" value="P:mRNA processing"/>
    <property type="evidence" value="ECO:0007669"/>
    <property type="project" value="UniProtKB-KW"/>
</dbReference>
<feature type="region of interest" description="Disordered" evidence="10">
    <location>
        <begin position="717"/>
        <end position="746"/>
    </location>
</feature>
<dbReference type="GO" id="GO:0005737">
    <property type="term" value="C:cytoplasm"/>
    <property type="evidence" value="ECO:0007669"/>
    <property type="project" value="UniProtKB-SubCell"/>
</dbReference>
<dbReference type="Gene3D" id="3.80.10.10">
    <property type="entry name" value="Ribonuclease Inhibitor"/>
    <property type="match status" value="1"/>
</dbReference>
<feature type="coiled-coil region" evidence="9">
    <location>
        <begin position="145"/>
        <end position="177"/>
    </location>
</feature>
<comment type="subcellular location">
    <subcellularLocation>
        <location evidence="2">Cytoplasm</location>
    </subcellularLocation>
    <subcellularLocation>
        <location evidence="1">Nucleus</location>
    </subcellularLocation>
</comment>
<dbReference type="OrthoDB" id="550575at2759"/>
<dbReference type="GO" id="GO:0008380">
    <property type="term" value="P:RNA splicing"/>
    <property type="evidence" value="ECO:0007669"/>
    <property type="project" value="UniProtKB-KW"/>
</dbReference>
<dbReference type="SUPFAM" id="SSF54236">
    <property type="entry name" value="Ubiquitin-like"/>
    <property type="match status" value="1"/>
</dbReference>
<dbReference type="GO" id="GO:0005634">
    <property type="term" value="C:nucleus"/>
    <property type="evidence" value="ECO:0007669"/>
    <property type="project" value="UniProtKB-SubCell"/>
</dbReference>
<feature type="domain" description="SDE2-like" evidence="12">
    <location>
        <begin position="108"/>
        <end position="215"/>
    </location>
</feature>
<keyword evidence="4" id="KW-0963">Cytoplasm</keyword>
<dbReference type="Proteomes" id="UP000824120">
    <property type="component" value="Chromosome 2"/>
</dbReference>
<keyword evidence="6" id="KW-0508">mRNA splicing</keyword>
<dbReference type="Pfam" id="PF13297">
    <property type="entry name" value="SDE2_2C"/>
    <property type="match status" value="1"/>
</dbReference>
<sequence>MEMTEGLAIHQVLVKFLDGKHKALNFTTPSISTLTLKHKIQSLTSIPSHLQLLLPSNSFYPLHDHQTLNLANGLPETRNIGSPENLTNLSPQKGNFPVVVNLLLRLRGGKGGFGSLLRGAATKAGQKKTNNFDACRDMSGRRLRHVNAEKKLEEWRAEAEERKLEKMADEFLKKNAKEAAKKGKKGATGSNTDKYVQKYREDSAKCMEEVDRSVRESLKGFVSSKRKGVELNESESKKLKIWKGKRIMGDSDSEDLDDDDDSDEEEEEKDKSIVIDNGGNSDSNGEAEGSLDSVTGRKVDGGASESGSEEEKDTLLLKNLESGKDVNVNAVHHEGESLSSLTPDSPENTGQSVVACSVGTDIASAIESIQTEKEASGTSEPIVVEVSSSVKENNAVEPSNNLSPISEHQEDAVSKDSDLDKPLNFEQFSSAAELELWIAQKLPMIVTCLHGLPCGIISSCTAGKLNLFTVKSLRGLINTSSVMHYGGNLSWVKLLSAFPTLYFLLNASKSVNNLLSGTWFSFSTQSNGTYGLRVLAATLGLGALLGSSATALSLIFVSDNSMEVLGMERLKSELQVRGLKCGGTLQERAARLFLLKTTPLEMLPKKLLAKNYHQDEHSIIVEHLHENEITRRRCNSVRKPKTGGAEIEVKIPVFVTLTRTRFPTLTVREMPTSPEENPNPKVMSAAAAAKKRRSSLSDIWNNKDTQALKQLVLQMRAQSVSNSTTPPSEPESDIQSLTLDDSEPTRFSSGPDYTAVLSDKLLLSVLSKLPEQQHTSNSLVCKRWCKLSGKLVRSIKLLDWEFLESGRLSYRFPGLIDIDLVRACVKSRRNSGIVMSHRLVSVHLDSNSIHGGFVGKEGFWHKSVEGLGYLGEKCETLQELELHFSDDFALKGLFGCRNLQILKLVGCIDGLYNSMVSDIGLTILAQGCPRLLKLELVGCEGSYDGIKAIGQCCQMLEELILCDHRMDGGWLSALSFCSNLKTLKLQCCKVLDSSPGPDEHLGSCSTLEELHLHQCQLRDKQGVRALFLVCGTVRELIFGDCWGLDNTIFAAASVCRSLRNLSLEGCSLLTTEGLDSVVQSWKELERLKVLKGLVLARKVVDRCGGSRVWTGKDVNVNAVHHEGESLSSLTPDSPENIGQGVVTSSVGTDIASAVESIQPEKEASGTSEPIVVEASSGVKESNVAEPSNNLRPIPVPQEDAVSKDSDLEKPLISKNLVQLRNWSKPCFRGKRMCVFCLLVFPSCWNCGLWALLGSSVTAKFVLFVTDNSMEVLAMERLKLELQVRGLKCGCTLPRACSQAFLAQNHTFGDASKEVAC</sequence>
<comment type="similarity">
    <text evidence="3">Belongs to the SDE2 family.</text>
</comment>
<feature type="compositionally biased region" description="Acidic residues" evidence="10">
    <location>
        <begin position="251"/>
        <end position="268"/>
    </location>
</feature>
<dbReference type="InterPro" id="IPR032675">
    <property type="entry name" value="LRR_dom_sf"/>
</dbReference>
<dbReference type="SUPFAM" id="SSF52047">
    <property type="entry name" value="RNI-like"/>
    <property type="match status" value="1"/>
</dbReference>
<organism evidence="13 14">
    <name type="scientific">Solanum commersonii</name>
    <name type="common">Commerson's wild potato</name>
    <name type="synonym">Commerson's nightshade</name>
    <dbReference type="NCBI Taxonomy" id="4109"/>
    <lineage>
        <taxon>Eukaryota</taxon>
        <taxon>Viridiplantae</taxon>
        <taxon>Streptophyta</taxon>
        <taxon>Embryophyta</taxon>
        <taxon>Tracheophyta</taxon>
        <taxon>Spermatophyta</taxon>
        <taxon>Magnoliopsida</taxon>
        <taxon>eudicotyledons</taxon>
        <taxon>Gunneridae</taxon>
        <taxon>Pentapetalae</taxon>
        <taxon>asterids</taxon>
        <taxon>lamiids</taxon>
        <taxon>Solanales</taxon>
        <taxon>Solanaceae</taxon>
        <taxon>Solanoideae</taxon>
        <taxon>Solaneae</taxon>
        <taxon>Solanum</taxon>
    </lineage>
</organism>
<feature type="region of interest" description="Disordered" evidence="10">
    <location>
        <begin position="389"/>
        <end position="417"/>
    </location>
</feature>
<keyword evidence="8" id="KW-0131">Cell cycle</keyword>
<dbReference type="InterPro" id="IPR025086">
    <property type="entry name" value="SDE2/SF3A3_SAP"/>
</dbReference>
<feature type="compositionally biased region" description="Basic and acidic residues" evidence="10">
    <location>
        <begin position="407"/>
        <end position="417"/>
    </location>
</feature>
<proteinExistence type="inferred from homology"/>
<accession>A0A9J6AR54</accession>
<feature type="domain" description="SDE2/SF3A3 SAP" evidence="11">
    <location>
        <begin position="556"/>
        <end position="610"/>
    </location>
</feature>
<evidence type="ECO:0000256" key="5">
    <source>
        <dbReference type="ARBA" id="ARBA00022664"/>
    </source>
</evidence>
<evidence type="ECO:0000256" key="8">
    <source>
        <dbReference type="ARBA" id="ARBA00023306"/>
    </source>
</evidence>
<evidence type="ECO:0008006" key="15">
    <source>
        <dbReference type="Google" id="ProtNLM"/>
    </source>
</evidence>
<evidence type="ECO:0000256" key="10">
    <source>
        <dbReference type="SAM" id="MobiDB-lite"/>
    </source>
</evidence>
<keyword evidence="5" id="KW-0507">mRNA processing</keyword>
<evidence type="ECO:0000259" key="12">
    <source>
        <dbReference type="Pfam" id="PF22782"/>
    </source>
</evidence>
<evidence type="ECO:0000256" key="3">
    <source>
        <dbReference type="ARBA" id="ARBA00008726"/>
    </source>
</evidence>
<dbReference type="InterPro" id="IPR029071">
    <property type="entry name" value="Ubiquitin-like_domsf"/>
</dbReference>
<evidence type="ECO:0000256" key="6">
    <source>
        <dbReference type="ARBA" id="ARBA00023187"/>
    </source>
</evidence>
<evidence type="ECO:0000313" key="13">
    <source>
        <dbReference type="EMBL" id="KAG5626591.1"/>
    </source>
</evidence>
<evidence type="ECO:0000256" key="7">
    <source>
        <dbReference type="ARBA" id="ARBA00023242"/>
    </source>
</evidence>
<protein>
    <recommendedName>
        <fullName evidence="15">Sde2 N-terminal ubiquitin domain-containing protein</fullName>
    </recommendedName>
</protein>
<evidence type="ECO:0000313" key="14">
    <source>
        <dbReference type="Proteomes" id="UP000824120"/>
    </source>
</evidence>
<feature type="region of interest" description="Disordered" evidence="10">
    <location>
        <begin position="249"/>
        <end position="320"/>
    </location>
</feature>
<dbReference type="Pfam" id="PF22782">
    <property type="entry name" value="SDE2"/>
    <property type="match status" value="1"/>
</dbReference>
<feature type="region of interest" description="Disordered" evidence="10">
    <location>
        <begin position="1175"/>
        <end position="1204"/>
    </location>
</feature>
<dbReference type="SMART" id="SM00367">
    <property type="entry name" value="LRR_CC"/>
    <property type="match status" value="4"/>
</dbReference>
<dbReference type="InterPro" id="IPR051421">
    <property type="entry name" value="RNA_Proc_DNA_Dmg_Regulator"/>
</dbReference>
<evidence type="ECO:0000259" key="11">
    <source>
        <dbReference type="Pfam" id="PF13297"/>
    </source>
</evidence>
<evidence type="ECO:0000256" key="9">
    <source>
        <dbReference type="SAM" id="Coils"/>
    </source>
</evidence>
<keyword evidence="9" id="KW-0175">Coiled coil</keyword>
<dbReference type="EMBL" id="JACXVP010000002">
    <property type="protein sequence ID" value="KAG5626591.1"/>
    <property type="molecule type" value="Genomic_DNA"/>
</dbReference>
<dbReference type="InterPro" id="IPR006553">
    <property type="entry name" value="Leu-rich_rpt_Cys-con_subtyp"/>
</dbReference>
<dbReference type="PANTHER" id="PTHR12786">
    <property type="entry name" value="SPLICING FACTOR SF3A-RELATED"/>
    <property type="match status" value="1"/>
</dbReference>
<dbReference type="InterPro" id="IPR053822">
    <property type="entry name" value="SDE2-like_dom"/>
</dbReference>
<comment type="caution">
    <text evidence="13">The sequence shown here is derived from an EMBL/GenBank/DDBJ whole genome shotgun (WGS) entry which is preliminary data.</text>
</comment>
<keyword evidence="14" id="KW-1185">Reference proteome</keyword>
<name>A0A9J6AR54_SOLCO</name>
<dbReference type="PANTHER" id="PTHR12786:SF1">
    <property type="entry name" value="SPLICING REGULATOR SDE2"/>
    <property type="match status" value="1"/>
</dbReference>
<dbReference type="FunFam" id="3.80.10.10:FF:002340">
    <property type="entry name" value="Uncharacterized protein"/>
    <property type="match status" value="1"/>
</dbReference>
<keyword evidence="7" id="KW-0539">Nucleus</keyword>
<evidence type="ECO:0000256" key="1">
    <source>
        <dbReference type="ARBA" id="ARBA00004123"/>
    </source>
</evidence>
<dbReference type="SUPFAM" id="SSF81383">
    <property type="entry name" value="F-box domain"/>
    <property type="match status" value="1"/>
</dbReference>
<evidence type="ECO:0000256" key="4">
    <source>
        <dbReference type="ARBA" id="ARBA00022490"/>
    </source>
</evidence>